<sequence length="184" mass="19795">MSDAEDDVTALLGELVRTLQDLQTEVEPRTDSGRPRPPTPGELLRFTSDVTIPAAILVLKTNIEALKLLRRALRLAEGRPATASTPKGVQERASDLSRATLARLDDALTDIQGAVEGRPDDEEARELLSEARQLRADLAEQLSSDGDNSVPTEGTEVPVDVDAELQSIKDDIDDVSDGPDDTGD</sequence>
<evidence type="ECO:0000313" key="3">
    <source>
        <dbReference type="Proteomes" id="UP001259659"/>
    </source>
</evidence>
<name>A0ABU2F8Y2_9EURY</name>
<organism evidence="2 3">
    <name type="scientific">Haloarcula saliterrae</name>
    <dbReference type="NCBI Taxonomy" id="2950534"/>
    <lineage>
        <taxon>Archaea</taxon>
        <taxon>Methanobacteriati</taxon>
        <taxon>Methanobacteriota</taxon>
        <taxon>Stenosarchaea group</taxon>
        <taxon>Halobacteria</taxon>
        <taxon>Halobacteriales</taxon>
        <taxon>Haloarculaceae</taxon>
        <taxon>Haloarcula</taxon>
    </lineage>
</organism>
<keyword evidence="3" id="KW-1185">Reference proteome</keyword>
<proteinExistence type="predicted"/>
<feature type="region of interest" description="Disordered" evidence="1">
    <location>
        <begin position="21"/>
        <end position="42"/>
    </location>
</feature>
<comment type="caution">
    <text evidence="2">The sequence shown here is derived from an EMBL/GenBank/DDBJ whole genome shotgun (WGS) entry which is preliminary data.</text>
</comment>
<dbReference type="Pfam" id="PF24414">
    <property type="entry name" value="DUF7547"/>
    <property type="match status" value="1"/>
</dbReference>
<feature type="compositionally biased region" description="Acidic residues" evidence="1">
    <location>
        <begin position="171"/>
        <end position="184"/>
    </location>
</feature>
<accession>A0ABU2F8Y2</accession>
<reference evidence="2 3" key="1">
    <citation type="submission" date="2022-06" db="EMBL/GenBank/DDBJ databases">
        <title>Haloarcula sp. a new haloarchaeum isolate from saline soil.</title>
        <authorList>
            <person name="Strakova D."/>
            <person name="Galisteo C."/>
            <person name="Sanchez-Porro C."/>
            <person name="Ventosa A."/>
        </authorList>
    </citation>
    <scope>NUCLEOTIDE SEQUENCE [LARGE SCALE GENOMIC DNA]</scope>
    <source>
        <strain evidence="2 3">S1CR25-12</strain>
    </source>
</reference>
<evidence type="ECO:0000256" key="1">
    <source>
        <dbReference type="SAM" id="MobiDB-lite"/>
    </source>
</evidence>
<dbReference type="Proteomes" id="UP001259659">
    <property type="component" value="Unassembled WGS sequence"/>
</dbReference>
<dbReference type="RefSeq" id="WP_310918216.1">
    <property type="nucleotide sequence ID" value="NZ_JAMQON010000001.1"/>
</dbReference>
<feature type="region of interest" description="Disordered" evidence="1">
    <location>
        <begin position="135"/>
        <end position="184"/>
    </location>
</feature>
<evidence type="ECO:0000313" key="2">
    <source>
        <dbReference type="EMBL" id="MDS0258652.1"/>
    </source>
</evidence>
<protein>
    <submittedName>
        <fullName evidence="2">Uncharacterized protein</fullName>
    </submittedName>
</protein>
<dbReference type="InterPro" id="IPR055969">
    <property type="entry name" value="DUF7547"/>
</dbReference>
<dbReference type="EMBL" id="JAMQON010000001">
    <property type="protein sequence ID" value="MDS0258652.1"/>
    <property type="molecule type" value="Genomic_DNA"/>
</dbReference>
<feature type="compositionally biased region" description="Polar residues" evidence="1">
    <location>
        <begin position="141"/>
        <end position="152"/>
    </location>
</feature>
<gene>
    <name evidence="2" type="ORF">NDI56_04400</name>
</gene>